<dbReference type="SUPFAM" id="SSF49785">
    <property type="entry name" value="Galactose-binding domain-like"/>
    <property type="match status" value="1"/>
</dbReference>
<organism evidence="3 4">
    <name type="scientific">Promerops cafer</name>
    <name type="common">Cape sugarbird</name>
    <dbReference type="NCBI Taxonomy" id="254652"/>
    <lineage>
        <taxon>Eukaryota</taxon>
        <taxon>Metazoa</taxon>
        <taxon>Chordata</taxon>
        <taxon>Craniata</taxon>
        <taxon>Vertebrata</taxon>
        <taxon>Euteleostomi</taxon>
        <taxon>Archelosauria</taxon>
        <taxon>Archosauria</taxon>
        <taxon>Dinosauria</taxon>
        <taxon>Saurischia</taxon>
        <taxon>Theropoda</taxon>
        <taxon>Coelurosauria</taxon>
        <taxon>Aves</taxon>
        <taxon>Neognathae</taxon>
        <taxon>Neoaves</taxon>
        <taxon>Telluraves</taxon>
        <taxon>Australaves</taxon>
        <taxon>Passeriformes</taxon>
        <taxon>Passeroidea</taxon>
        <taxon>Nectariniidae</taxon>
        <taxon>Promerops</taxon>
    </lineage>
</organism>
<reference evidence="3 4" key="1">
    <citation type="submission" date="2019-09" db="EMBL/GenBank/DDBJ databases">
        <title>Bird 10,000 Genomes (B10K) Project - Family phase.</title>
        <authorList>
            <person name="Zhang G."/>
        </authorList>
    </citation>
    <scope>NUCLEOTIDE SEQUENCE [LARGE SCALE GENOMIC DNA]</scope>
    <source>
        <strain evidence="3">B10K-UC-030-53</strain>
    </source>
</reference>
<feature type="non-terminal residue" evidence="3">
    <location>
        <position position="140"/>
    </location>
</feature>
<dbReference type="Proteomes" id="UP000587587">
    <property type="component" value="Unassembled WGS sequence"/>
</dbReference>
<evidence type="ECO:0000259" key="2">
    <source>
        <dbReference type="Pfam" id="PF01834"/>
    </source>
</evidence>
<evidence type="ECO:0000313" key="4">
    <source>
        <dbReference type="Proteomes" id="UP000587587"/>
    </source>
</evidence>
<evidence type="ECO:0000313" key="3">
    <source>
        <dbReference type="EMBL" id="NWX62398.1"/>
    </source>
</evidence>
<dbReference type="EMBL" id="VZSE01010018">
    <property type="protein sequence ID" value="NWX62398.1"/>
    <property type="molecule type" value="Genomic_DNA"/>
</dbReference>
<name>A0A7K6XSV5_9PASE</name>
<feature type="domain" description="DNA-repair protein Xrcc1 N-terminal" evidence="2">
    <location>
        <begin position="3"/>
        <end position="36"/>
    </location>
</feature>
<dbReference type="AlphaFoldDB" id="A0A7K6XSV5"/>
<dbReference type="InterPro" id="IPR008979">
    <property type="entry name" value="Galactose-bd-like_sf"/>
</dbReference>
<accession>A0A7K6XSV5</accession>
<feature type="region of interest" description="Disordered" evidence="1">
    <location>
        <begin position="41"/>
        <end position="60"/>
    </location>
</feature>
<dbReference type="Pfam" id="PF01834">
    <property type="entry name" value="XRCC1_N"/>
    <property type="match status" value="1"/>
</dbReference>
<feature type="non-terminal residue" evidence="3">
    <location>
        <position position="1"/>
    </location>
</feature>
<sequence>TADFSELTVAQKWDCMGLTCSQPLSLCSCFGLSFICLRTPQEQEPDPPQPPLDAEDAELSDRPWRSSPAFHQTFFPEPCFYLCPPARLTLPIPRRSREEEQLRRCLWKLEGAAWGPAHLSHSARVVLLAVRNQALRPRAG</sequence>
<comment type="caution">
    <text evidence="3">The sequence shown here is derived from an EMBL/GenBank/DDBJ whole genome shotgun (WGS) entry which is preliminary data.</text>
</comment>
<dbReference type="GO" id="GO:0000012">
    <property type="term" value="P:single strand break repair"/>
    <property type="evidence" value="ECO:0007669"/>
    <property type="project" value="InterPro"/>
</dbReference>
<keyword evidence="4" id="KW-1185">Reference proteome</keyword>
<protein>
    <submittedName>
        <fullName evidence="3">TRPC2 protein</fullName>
    </submittedName>
</protein>
<evidence type="ECO:0000256" key="1">
    <source>
        <dbReference type="SAM" id="MobiDB-lite"/>
    </source>
</evidence>
<dbReference type="GO" id="GO:0005634">
    <property type="term" value="C:nucleus"/>
    <property type="evidence" value="ECO:0007669"/>
    <property type="project" value="InterPro"/>
</dbReference>
<gene>
    <name evidence="3" type="primary">Trpc2</name>
    <name evidence="3" type="ORF">PROCAF_R14993</name>
</gene>
<dbReference type="Gene3D" id="2.60.120.260">
    <property type="entry name" value="Galactose-binding domain-like"/>
    <property type="match status" value="1"/>
</dbReference>
<dbReference type="GO" id="GO:0003684">
    <property type="term" value="F:damaged DNA binding"/>
    <property type="evidence" value="ECO:0007669"/>
    <property type="project" value="InterPro"/>
</dbReference>
<dbReference type="InterPro" id="IPR002706">
    <property type="entry name" value="Xrcc1_N"/>
</dbReference>
<proteinExistence type="predicted"/>